<dbReference type="EMBL" id="JACVVK020000404">
    <property type="protein sequence ID" value="KAK7475483.1"/>
    <property type="molecule type" value="Genomic_DNA"/>
</dbReference>
<comment type="caution">
    <text evidence="1">The sequence shown here is derived from an EMBL/GenBank/DDBJ whole genome shotgun (WGS) entry which is preliminary data.</text>
</comment>
<name>A0ABD0JLA0_9CAEN</name>
<sequence length="88" mass="10214">MMPVQQNVSGTDNRMTLVQQNPWHKQKLGCVGLAHRDLLLFAGAGWRSPSRNVFTFSPHLSNMSAKFHKPQPDIREIIYTYRSTHWHL</sequence>
<accession>A0ABD0JLA0</accession>
<gene>
    <name evidence="1" type="ORF">BaRGS_00033239</name>
</gene>
<organism evidence="1 2">
    <name type="scientific">Batillaria attramentaria</name>
    <dbReference type="NCBI Taxonomy" id="370345"/>
    <lineage>
        <taxon>Eukaryota</taxon>
        <taxon>Metazoa</taxon>
        <taxon>Spiralia</taxon>
        <taxon>Lophotrochozoa</taxon>
        <taxon>Mollusca</taxon>
        <taxon>Gastropoda</taxon>
        <taxon>Caenogastropoda</taxon>
        <taxon>Sorbeoconcha</taxon>
        <taxon>Cerithioidea</taxon>
        <taxon>Batillariidae</taxon>
        <taxon>Batillaria</taxon>
    </lineage>
</organism>
<keyword evidence="2" id="KW-1185">Reference proteome</keyword>
<evidence type="ECO:0000313" key="1">
    <source>
        <dbReference type="EMBL" id="KAK7475483.1"/>
    </source>
</evidence>
<evidence type="ECO:0000313" key="2">
    <source>
        <dbReference type="Proteomes" id="UP001519460"/>
    </source>
</evidence>
<reference evidence="1 2" key="1">
    <citation type="journal article" date="2023" name="Sci. Data">
        <title>Genome assembly of the Korean intertidal mud-creeper Batillaria attramentaria.</title>
        <authorList>
            <person name="Patra A.K."/>
            <person name="Ho P.T."/>
            <person name="Jun S."/>
            <person name="Lee S.J."/>
            <person name="Kim Y."/>
            <person name="Won Y.J."/>
        </authorList>
    </citation>
    <scope>NUCLEOTIDE SEQUENCE [LARGE SCALE GENOMIC DNA]</scope>
    <source>
        <strain evidence="1">Wonlab-2016</strain>
    </source>
</reference>
<proteinExistence type="predicted"/>
<dbReference type="Proteomes" id="UP001519460">
    <property type="component" value="Unassembled WGS sequence"/>
</dbReference>
<protein>
    <submittedName>
        <fullName evidence="1">Uncharacterized protein</fullName>
    </submittedName>
</protein>
<dbReference type="AlphaFoldDB" id="A0ABD0JLA0"/>